<organism evidence="1 2">
    <name type="scientific">Janthinobacterium lividum</name>
    <dbReference type="NCBI Taxonomy" id="29581"/>
    <lineage>
        <taxon>Bacteria</taxon>
        <taxon>Pseudomonadati</taxon>
        <taxon>Pseudomonadota</taxon>
        <taxon>Betaproteobacteria</taxon>
        <taxon>Burkholderiales</taxon>
        <taxon>Oxalobacteraceae</taxon>
        <taxon>Janthinobacterium</taxon>
    </lineage>
</organism>
<evidence type="ECO:0000313" key="2">
    <source>
        <dbReference type="Proteomes" id="UP000092634"/>
    </source>
</evidence>
<sequence>MTNLRIIYDNAADRAVLTASSQAGALGPSNLQRERKSAVLRSVGVALTITATLPLGEIIGGVVLPFCNLTANAKIRVRGYTAPGDAVPVIDTGLVLACAYAPLGTRDWGTTALAVNAFSFGGGSYARAWFSRQTARYFVIDLTDSANPAGYIECSRLVMGNYWEPDNNASYGASVTPVDTSTQYRKASGEQGVEAGCSYRKLTLALDHMTPPDRAAVWHLVRGSGKRLPILVSLFPDDTDPELEQTHQLYGRLSELAAISAPYFQTYATSLDIEEL</sequence>
<proteinExistence type="predicted"/>
<dbReference type="AlphaFoldDB" id="A0A1E8PMV8"/>
<protein>
    <submittedName>
        <fullName evidence="1">Uncharacterized protein</fullName>
    </submittedName>
</protein>
<evidence type="ECO:0000313" key="1">
    <source>
        <dbReference type="EMBL" id="OFJ47652.1"/>
    </source>
</evidence>
<dbReference type="EMBL" id="MAQB02000001">
    <property type="protein sequence ID" value="OFJ47652.1"/>
    <property type="molecule type" value="Genomic_DNA"/>
</dbReference>
<accession>A0A1E8PMV8</accession>
<name>A0A1E8PMV8_9BURK</name>
<gene>
    <name evidence="1" type="ORF">BA896_000140</name>
</gene>
<comment type="caution">
    <text evidence="1">The sequence shown here is derived from an EMBL/GenBank/DDBJ whole genome shotgun (WGS) entry which is preliminary data.</text>
</comment>
<reference evidence="1 2" key="1">
    <citation type="submission" date="2016-10" db="EMBL/GenBank/DDBJ databases">
        <title>Updated version of Genome Assembly of Janthinobacterium lividum ERGS5:01.</title>
        <authorList>
            <person name="Kumar R."/>
            <person name="Acharya V."/>
            <person name="Singh D."/>
        </authorList>
    </citation>
    <scope>NUCLEOTIDE SEQUENCE [LARGE SCALE GENOMIC DNA]</scope>
    <source>
        <strain evidence="1 2">ERGS5:01</strain>
    </source>
</reference>
<dbReference type="Proteomes" id="UP000092634">
    <property type="component" value="Unassembled WGS sequence"/>
</dbReference>